<dbReference type="EMBL" id="CAXKWB010139512">
    <property type="protein sequence ID" value="CAL4245583.1"/>
    <property type="molecule type" value="Genomic_DNA"/>
</dbReference>
<dbReference type="Proteomes" id="UP001497623">
    <property type="component" value="Unassembled WGS sequence"/>
</dbReference>
<evidence type="ECO:0000313" key="2">
    <source>
        <dbReference type="Proteomes" id="UP001497623"/>
    </source>
</evidence>
<evidence type="ECO:0000313" key="1">
    <source>
        <dbReference type="EMBL" id="CAL4245583.1"/>
    </source>
</evidence>
<organism evidence="1 2">
    <name type="scientific">Meganyctiphanes norvegica</name>
    <name type="common">Northern krill</name>
    <name type="synonym">Thysanopoda norvegica</name>
    <dbReference type="NCBI Taxonomy" id="48144"/>
    <lineage>
        <taxon>Eukaryota</taxon>
        <taxon>Metazoa</taxon>
        <taxon>Ecdysozoa</taxon>
        <taxon>Arthropoda</taxon>
        <taxon>Crustacea</taxon>
        <taxon>Multicrustacea</taxon>
        <taxon>Malacostraca</taxon>
        <taxon>Eumalacostraca</taxon>
        <taxon>Eucarida</taxon>
        <taxon>Euphausiacea</taxon>
        <taxon>Euphausiidae</taxon>
        <taxon>Meganyctiphanes</taxon>
    </lineage>
</organism>
<gene>
    <name evidence="1" type="ORF">MNOR_LOCUS41062</name>
</gene>
<reference evidence="1 2" key="1">
    <citation type="submission" date="2024-05" db="EMBL/GenBank/DDBJ databases">
        <authorList>
            <person name="Wallberg A."/>
        </authorList>
    </citation>
    <scope>NUCLEOTIDE SEQUENCE [LARGE SCALE GENOMIC DNA]</scope>
</reference>
<comment type="caution">
    <text evidence="1">The sequence shown here is derived from an EMBL/GenBank/DDBJ whole genome shotgun (WGS) entry which is preliminary data.</text>
</comment>
<accession>A0AAV2SUH1</accession>
<protein>
    <submittedName>
        <fullName evidence="1">Uncharacterized protein</fullName>
    </submittedName>
</protein>
<sequence>MLLDSSSYCTIFHWICLRHLFYLPLFDHCVAVGSPLCHHGVVPREIGPPNHCLEVVHWQCGPDWPNLVRLATCLLWMNLMQKMLISLARILAVLLSSGC</sequence>
<proteinExistence type="predicted"/>
<keyword evidence="2" id="KW-1185">Reference proteome</keyword>
<dbReference type="AlphaFoldDB" id="A0AAV2SUH1"/>
<name>A0AAV2SUH1_MEGNR</name>